<organism evidence="6 7">
    <name type="scientific">Sphingobium indicum</name>
    <dbReference type="NCBI Taxonomy" id="332055"/>
    <lineage>
        <taxon>Bacteria</taxon>
        <taxon>Pseudomonadati</taxon>
        <taxon>Pseudomonadota</taxon>
        <taxon>Alphaproteobacteria</taxon>
        <taxon>Sphingomonadales</taxon>
        <taxon>Sphingomonadaceae</taxon>
        <taxon>Sphingobium</taxon>
    </lineage>
</organism>
<dbReference type="InterPro" id="IPR029016">
    <property type="entry name" value="GAF-like_dom_sf"/>
</dbReference>
<evidence type="ECO:0000256" key="1">
    <source>
        <dbReference type="ARBA" id="ARBA00023015"/>
    </source>
</evidence>
<dbReference type="PROSITE" id="PS51078">
    <property type="entry name" value="ICLR_ED"/>
    <property type="match status" value="1"/>
</dbReference>
<dbReference type="InterPro" id="IPR036388">
    <property type="entry name" value="WH-like_DNA-bd_sf"/>
</dbReference>
<dbReference type="InterPro" id="IPR050707">
    <property type="entry name" value="HTH_MetabolicPath_Reg"/>
</dbReference>
<proteinExistence type="predicted"/>
<keyword evidence="1" id="KW-0805">Transcription regulation</keyword>
<keyword evidence="2" id="KW-0238">DNA-binding</keyword>
<evidence type="ECO:0000259" key="4">
    <source>
        <dbReference type="PROSITE" id="PS51077"/>
    </source>
</evidence>
<dbReference type="SUPFAM" id="SSF55781">
    <property type="entry name" value="GAF domain-like"/>
    <property type="match status" value="1"/>
</dbReference>
<sequence length="248" mass="27028">MAVGSVVNAIAILRHLAGSAPQGVNGIARAVGISPSSCFNILKTLVAEEFVEFDSRTKLYGIGMAPYRLFAPNEDIATWRAGVIEQLEILAREFSVSGGLWQVRAGRLVLLEAVDSALSTRIHMSVGQRLPLHIGAMGRCIAAHQKLPRAETSRAIEELRWQDPPTVDRFMEDMELAKANGWAVDEGNFLRGVTTVASVIPDRKGDIRFCVTMTMFSGQYDGQTIRSIGTRLSTLAADAQAKLQMRAD</sequence>
<evidence type="ECO:0000313" key="6">
    <source>
        <dbReference type="EMBL" id="RYM01524.1"/>
    </source>
</evidence>
<dbReference type="SUPFAM" id="SSF46785">
    <property type="entry name" value="Winged helix' DNA-binding domain"/>
    <property type="match status" value="1"/>
</dbReference>
<evidence type="ECO:0000256" key="3">
    <source>
        <dbReference type="ARBA" id="ARBA00023163"/>
    </source>
</evidence>
<evidence type="ECO:0000256" key="2">
    <source>
        <dbReference type="ARBA" id="ARBA00023125"/>
    </source>
</evidence>
<gene>
    <name evidence="6" type="ORF">EWH08_12655</name>
</gene>
<protein>
    <submittedName>
        <fullName evidence="6">IclR family transcriptional regulator</fullName>
    </submittedName>
</protein>
<dbReference type="GO" id="GO:0045892">
    <property type="term" value="P:negative regulation of DNA-templated transcription"/>
    <property type="evidence" value="ECO:0007669"/>
    <property type="project" value="TreeGrafter"/>
</dbReference>
<evidence type="ECO:0000259" key="5">
    <source>
        <dbReference type="PROSITE" id="PS51078"/>
    </source>
</evidence>
<dbReference type="Pfam" id="PF01614">
    <property type="entry name" value="IclR_C"/>
    <property type="match status" value="1"/>
</dbReference>
<dbReference type="GO" id="GO:0003677">
    <property type="term" value="F:DNA binding"/>
    <property type="evidence" value="ECO:0007669"/>
    <property type="project" value="UniProtKB-KW"/>
</dbReference>
<dbReference type="GO" id="GO:0003700">
    <property type="term" value="F:DNA-binding transcription factor activity"/>
    <property type="evidence" value="ECO:0007669"/>
    <property type="project" value="TreeGrafter"/>
</dbReference>
<dbReference type="Pfam" id="PF09339">
    <property type="entry name" value="HTH_IclR"/>
    <property type="match status" value="1"/>
</dbReference>
<reference evidence="6 7" key="1">
    <citation type="submission" date="2019-02" db="EMBL/GenBank/DDBJ databases">
        <authorList>
            <person name="Feng G."/>
        </authorList>
    </citation>
    <scope>NUCLEOTIDE SEQUENCE [LARGE SCALE GENOMIC DNA]</scope>
    <source>
        <strain evidence="6 7">DSM 26779</strain>
    </source>
</reference>
<dbReference type="SMART" id="SM00346">
    <property type="entry name" value="HTH_ICLR"/>
    <property type="match status" value="1"/>
</dbReference>
<dbReference type="InterPro" id="IPR036390">
    <property type="entry name" value="WH_DNA-bd_sf"/>
</dbReference>
<dbReference type="Gene3D" id="3.30.450.40">
    <property type="match status" value="1"/>
</dbReference>
<dbReference type="PANTHER" id="PTHR30136:SF24">
    <property type="entry name" value="HTH-TYPE TRANSCRIPTIONAL REPRESSOR ALLR"/>
    <property type="match status" value="1"/>
</dbReference>
<dbReference type="EMBL" id="SEOM01000004">
    <property type="protein sequence ID" value="RYM01524.1"/>
    <property type="molecule type" value="Genomic_DNA"/>
</dbReference>
<name>A0A4Q4J5K0_9SPHN</name>
<dbReference type="Proteomes" id="UP000292734">
    <property type="component" value="Unassembled WGS sequence"/>
</dbReference>
<dbReference type="AlphaFoldDB" id="A0A4Q4J5K0"/>
<dbReference type="InterPro" id="IPR014757">
    <property type="entry name" value="Tscrpt_reg_IclR_C"/>
</dbReference>
<accession>A0A4Q4J5K0</accession>
<dbReference type="Gene3D" id="1.10.10.10">
    <property type="entry name" value="Winged helix-like DNA-binding domain superfamily/Winged helix DNA-binding domain"/>
    <property type="match status" value="1"/>
</dbReference>
<feature type="domain" description="IclR-ED" evidence="5">
    <location>
        <begin position="58"/>
        <end position="245"/>
    </location>
</feature>
<feature type="domain" description="HTH iclR-type" evidence="4">
    <location>
        <begin position="3"/>
        <end position="64"/>
    </location>
</feature>
<keyword evidence="3" id="KW-0804">Transcription</keyword>
<evidence type="ECO:0000313" key="7">
    <source>
        <dbReference type="Proteomes" id="UP000292734"/>
    </source>
</evidence>
<dbReference type="PROSITE" id="PS51077">
    <property type="entry name" value="HTH_ICLR"/>
    <property type="match status" value="1"/>
</dbReference>
<comment type="caution">
    <text evidence="6">The sequence shown here is derived from an EMBL/GenBank/DDBJ whole genome shotgun (WGS) entry which is preliminary data.</text>
</comment>
<dbReference type="PANTHER" id="PTHR30136">
    <property type="entry name" value="HELIX-TURN-HELIX TRANSCRIPTIONAL REGULATOR, ICLR FAMILY"/>
    <property type="match status" value="1"/>
</dbReference>
<dbReference type="RefSeq" id="WP_129965484.1">
    <property type="nucleotide sequence ID" value="NZ_JACBZE010000005.1"/>
</dbReference>
<dbReference type="InterPro" id="IPR005471">
    <property type="entry name" value="Tscrpt_reg_IclR_N"/>
</dbReference>